<dbReference type="RefSeq" id="WP_131606935.1">
    <property type="nucleotide sequence ID" value="NZ_SJSM01000001.1"/>
</dbReference>
<dbReference type="InterPro" id="IPR054363">
    <property type="entry name" value="GH95_cat"/>
</dbReference>
<evidence type="ECO:0000259" key="4">
    <source>
        <dbReference type="Pfam" id="PF22124"/>
    </source>
</evidence>
<dbReference type="PANTHER" id="PTHR31084:SF0">
    <property type="entry name" value="ALPHA-L-FUCOSIDASE 2"/>
    <property type="match status" value="1"/>
</dbReference>
<feature type="domain" description="Glycosyl hydrolase family 95 catalytic" evidence="4">
    <location>
        <begin position="285"/>
        <end position="690"/>
    </location>
</feature>
<dbReference type="GO" id="GO:0004560">
    <property type="term" value="F:alpha-L-fucosidase activity"/>
    <property type="evidence" value="ECO:0007669"/>
    <property type="project" value="InterPro"/>
</dbReference>
<evidence type="ECO:0000313" key="6">
    <source>
        <dbReference type="Proteomes" id="UP000291117"/>
    </source>
</evidence>
<dbReference type="AlphaFoldDB" id="A0A4R0NGL2"/>
<feature type="chain" id="PRO_5020797455" evidence="1">
    <location>
        <begin position="19"/>
        <end position="817"/>
    </location>
</feature>
<dbReference type="InterPro" id="IPR027414">
    <property type="entry name" value="GH95_N_dom"/>
</dbReference>
<proteinExistence type="predicted"/>
<accession>A0A4R0NGL2</accession>
<feature type="domain" description="Alpha fucosidase A-like C-terminal" evidence="3">
    <location>
        <begin position="692"/>
        <end position="756"/>
    </location>
</feature>
<gene>
    <name evidence="5" type="ORF">EZ444_02605</name>
</gene>
<evidence type="ECO:0000259" key="2">
    <source>
        <dbReference type="Pfam" id="PF14498"/>
    </source>
</evidence>
<reference evidence="5 6" key="1">
    <citation type="submission" date="2019-02" db="EMBL/GenBank/DDBJ databases">
        <title>Pedobacter sp. RP-3-8 sp. nov., isolated from Arctic soil.</title>
        <authorList>
            <person name="Dahal R.H."/>
        </authorList>
    </citation>
    <scope>NUCLEOTIDE SEQUENCE [LARGE SCALE GENOMIC DNA]</scope>
    <source>
        <strain evidence="5 6">RP-3-8</strain>
    </source>
</reference>
<dbReference type="GO" id="GO:0005975">
    <property type="term" value="P:carbohydrate metabolic process"/>
    <property type="evidence" value="ECO:0007669"/>
    <property type="project" value="InterPro"/>
</dbReference>
<organism evidence="5 6">
    <name type="scientific">Pedobacter hiemivivus</name>
    <dbReference type="NCBI Taxonomy" id="2530454"/>
    <lineage>
        <taxon>Bacteria</taxon>
        <taxon>Pseudomonadati</taxon>
        <taxon>Bacteroidota</taxon>
        <taxon>Sphingobacteriia</taxon>
        <taxon>Sphingobacteriales</taxon>
        <taxon>Sphingobacteriaceae</taxon>
        <taxon>Pedobacter</taxon>
    </lineage>
</organism>
<dbReference type="Pfam" id="PF22124">
    <property type="entry name" value="Glyco_hydro_95_cat"/>
    <property type="match status" value="1"/>
</dbReference>
<dbReference type="PANTHER" id="PTHR31084">
    <property type="entry name" value="ALPHA-L-FUCOSIDASE 2"/>
    <property type="match status" value="1"/>
</dbReference>
<dbReference type="PIRSF" id="PIRSF007663">
    <property type="entry name" value="UCP007663"/>
    <property type="match status" value="1"/>
</dbReference>
<feature type="signal peptide" evidence="1">
    <location>
        <begin position="1"/>
        <end position="18"/>
    </location>
</feature>
<evidence type="ECO:0000259" key="3">
    <source>
        <dbReference type="Pfam" id="PF21307"/>
    </source>
</evidence>
<dbReference type="Proteomes" id="UP000291117">
    <property type="component" value="Unassembled WGS sequence"/>
</dbReference>
<name>A0A4R0NGL2_9SPHI</name>
<evidence type="ECO:0000313" key="5">
    <source>
        <dbReference type="EMBL" id="TCC99585.1"/>
    </source>
</evidence>
<dbReference type="InterPro" id="IPR008928">
    <property type="entry name" value="6-hairpin_glycosidase_sf"/>
</dbReference>
<dbReference type="InterPro" id="IPR049053">
    <property type="entry name" value="AFCA-like_C"/>
</dbReference>
<dbReference type="EMBL" id="SJSM01000001">
    <property type="protein sequence ID" value="TCC99585.1"/>
    <property type="molecule type" value="Genomic_DNA"/>
</dbReference>
<dbReference type="FunFam" id="1.50.10.10:FF:000028">
    <property type="entry name" value="Alpha-L-fucosidase 2"/>
    <property type="match status" value="1"/>
</dbReference>
<dbReference type="Pfam" id="PF14498">
    <property type="entry name" value="Glyco_hyd_65N_2"/>
    <property type="match status" value="1"/>
</dbReference>
<dbReference type="Gene3D" id="1.50.10.10">
    <property type="match status" value="1"/>
</dbReference>
<evidence type="ECO:0000256" key="1">
    <source>
        <dbReference type="SAM" id="SignalP"/>
    </source>
</evidence>
<dbReference type="Pfam" id="PF21307">
    <property type="entry name" value="Glyco_hydro_95_C"/>
    <property type="match status" value="1"/>
</dbReference>
<dbReference type="OrthoDB" id="9802600at2"/>
<keyword evidence="5" id="KW-0378">Hydrolase</keyword>
<protein>
    <submittedName>
        <fullName evidence="5">Glycoside hydrolase family 95 protein</fullName>
    </submittedName>
</protein>
<dbReference type="InterPro" id="IPR012341">
    <property type="entry name" value="6hp_glycosidase-like_sf"/>
</dbReference>
<keyword evidence="6" id="KW-1185">Reference proteome</keyword>
<dbReference type="InterPro" id="IPR016518">
    <property type="entry name" value="Alpha-L-fucosidase"/>
</dbReference>
<dbReference type="SUPFAM" id="SSF48208">
    <property type="entry name" value="Six-hairpin glycosidases"/>
    <property type="match status" value="1"/>
</dbReference>
<comment type="caution">
    <text evidence="5">The sequence shown here is derived from an EMBL/GenBank/DDBJ whole genome shotgun (WGS) entry which is preliminary data.</text>
</comment>
<sequence>MKKNILLALFFISGSLYAQQQEMKLWYNKPAEKIWEAALPIGNGRIAGMVYGNPANELIKLNECTVWSGGPNRNDNPNALSALTEVRRLIFEAKYAEASDLATARIKPEKINGMKYQPVGDLHLDFSGHENYTNYYRELDIDNAVTKTRYMVNGVTFMREVFASLSDHVIVVRITADQPSKITFNASFSSPQKSTISTKGNNELLLSGISGDKDGIKGAVKFQSQIRFKAEGGNISATNSTIAVENANAITLYLSIGTNYNSYKDISGNEVERAEGNLAPALKKSYAVLLKNHITAYQKLFHRVKIDLGKTEAIKNPTDQRVIDFAKGNDPQLAALYFQFGRYLLISSSQPGGQPANLQGIWNDKMDPPWGSKYTININTEMNYWPAEVTNLSETHEPLIQMVKDLSVTGKETARVMYGAKGWVAHHNTDLWRITGPVDGVYSGMWPMGGAWLSRHLWDRFLYNGDQKYLRSVYDAMKGSAEFYADFLIEEPVNKWLVVSPSISPENAPAIAKGKSIAAGVTMDNQILYELFSNVIRASELLSKDKEFAEKLKGLRKRLPPMQIGQYGQLQEWLQDLDNPRDKHRHVSHLFGLYPAGQISAYRTPELFDAARTSLIQRGDLSTGWSMGWKVNLWARFLDGNHAYKLLTDQLSPVREKAEGGGTYPNLFDAHPPFQIDGNFGCTSGIAEMLLQSYDGAIHLLPALPDVWKNGSIKGLKARGGFEVVNLQWENGKLKQVVIRSLKGGNCRLRVPNKLKGIKGSILKPAKGSNSNEFYQVDKTPVPIISAKAKLNAVEIGATFLFDFDTKAGQLYTFQAN</sequence>
<feature type="domain" description="Glycosyl hydrolase family 95 N-terminal" evidence="2">
    <location>
        <begin position="25"/>
        <end position="262"/>
    </location>
</feature>
<keyword evidence="1" id="KW-0732">Signal</keyword>